<evidence type="ECO:0000259" key="4">
    <source>
        <dbReference type="Pfam" id="PF17853"/>
    </source>
</evidence>
<evidence type="ECO:0000313" key="5">
    <source>
        <dbReference type="EMBL" id="MFD0705352.1"/>
    </source>
</evidence>
<feature type="domain" description="CdaR GGDEF-like" evidence="4">
    <location>
        <begin position="144"/>
        <end position="272"/>
    </location>
</feature>
<accession>A0ABW2Y527</accession>
<dbReference type="EMBL" id="JBHTHQ010000021">
    <property type="protein sequence ID" value="MFD0705352.1"/>
    <property type="molecule type" value="Genomic_DNA"/>
</dbReference>
<evidence type="ECO:0000259" key="2">
    <source>
        <dbReference type="Pfam" id="PF05651"/>
    </source>
</evidence>
<dbReference type="Proteomes" id="UP001597036">
    <property type="component" value="Unassembled WGS sequence"/>
</dbReference>
<dbReference type="InterPro" id="IPR042070">
    <property type="entry name" value="PucR_C-HTH_sf"/>
</dbReference>
<dbReference type="InterPro" id="IPR025736">
    <property type="entry name" value="PucR_C-HTH_dom"/>
</dbReference>
<organism evidence="5 6">
    <name type="scientific">Alloscardovia venturai</name>
    <dbReference type="NCBI Taxonomy" id="1769421"/>
    <lineage>
        <taxon>Bacteria</taxon>
        <taxon>Bacillati</taxon>
        <taxon>Actinomycetota</taxon>
        <taxon>Actinomycetes</taxon>
        <taxon>Bifidobacteriales</taxon>
        <taxon>Bifidobacteriaceae</taxon>
        <taxon>Alloscardovia</taxon>
    </lineage>
</organism>
<protein>
    <submittedName>
        <fullName evidence="5">CdaR family transcriptional regulator</fullName>
    </submittedName>
</protein>
<keyword evidence="6" id="KW-1185">Reference proteome</keyword>
<dbReference type="PANTHER" id="PTHR33744">
    <property type="entry name" value="CARBOHYDRATE DIACID REGULATOR"/>
    <property type="match status" value="1"/>
</dbReference>
<dbReference type="PANTHER" id="PTHR33744:SF15">
    <property type="entry name" value="CARBOHYDRATE DIACID REGULATOR"/>
    <property type="match status" value="1"/>
</dbReference>
<feature type="domain" description="PucR C-terminal helix-turn-helix" evidence="3">
    <location>
        <begin position="325"/>
        <end position="378"/>
    </location>
</feature>
<name>A0ABW2Y527_9BIFI</name>
<evidence type="ECO:0000256" key="1">
    <source>
        <dbReference type="ARBA" id="ARBA00006754"/>
    </source>
</evidence>
<reference evidence="6" key="1">
    <citation type="journal article" date="2019" name="Int. J. Syst. Evol. Microbiol.">
        <title>The Global Catalogue of Microorganisms (GCM) 10K type strain sequencing project: providing services to taxonomists for standard genome sequencing and annotation.</title>
        <authorList>
            <consortium name="The Broad Institute Genomics Platform"/>
            <consortium name="The Broad Institute Genome Sequencing Center for Infectious Disease"/>
            <person name="Wu L."/>
            <person name="Ma J."/>
        </authorList>
    </citation>
    <scope>NUCLEOTIDE SEQUENCE [LARGE SCALE GENOMIC DNA]</scope>
    <source>
        <strain evidence="6">CCM 8604</strain>
    </source>
</reference>
<evidence type="ECO:0000313" key="6">
    <source>
        <dbReference type="Proteomes" id="UP001597036"/>
    </source>
</evidence>
<dbReference type="Pfam" id="PF17853">
    <property type="entry name" value="GGDEF_2"/>
    <property type="match status" value="1"/>
</dbReference>
<dbReference type="RefSeq" id="WP_377939042.1">
    <property type="nucleotide sequence ID" value="NZ_JBHTHQ010000021.1"/>
</dbReference>
<comment type="caution">
    <text evidence="5">The sequence shown here is derived from an EMBL/GenBank/DDBJ whole genome shotgun (WGS) entry which is preliminary data.</text>
</comment>
<comment type="similarity">
    <text evidence="1">Belongs to the CdaR family.</text>
</comment>
<dbReference type="Pfam" id="PF05651">
    <property type="entry name" value="Diacid_rec"/>
    <property type="match status" value="1"/>
</dbReference>
<feature type="domain" description="Putative sugar diacid recognition" evidence="2">
    <location>
        <begin position="3"/>
        <end position="129"/>
    </location>
</feature>
<sequence length="389" mass="43463">MDIDKNIASMIVTNLKSALSYDINLFDTTGTIIASTNPQRIGTSHGAAQLAIETGYTVYVDDDHPFAGARDGVNIPVYLYGNIVAVIGMTGKREEVESYGNVIRKMTEILIRENLDRMNYSDHTILIENLIDALTTSEKYDPVTISHLFQEANITIQDSYYCIVAQLGNDLLNSQEIRQLRDEISQITSHLSGLLISIKSDGFCLIVPTSPSDKHLDDQALTEDDISISQLCSAISSSPMITNKNCSIGVGSIYPGLASIRTSYHEAKSAAQWASTQNTHEPVDYKDLDIGVLIPSLSKESISVFLSRIFANLSDEQIQKFAELFHSYKMHNGSINHTAQELYLHKNTVQNRLNKLMNYTGYNPRNLRDFSVLDCAFELYQWQAKENQN</sequence>
<dbReference type="InterPro" id="IPR051448">
    <property type="entry name" value="CdaR-like_regulators"/>
</dbReference>
<dbReference type="InterPro" id="IPR008599">
    <property type="entry name" value="Diacid_rec"/>
</dbReference>
<dbReference type="Gene3D" id="1.10.10.2840">
    <property type="entry name" value="PucR C-terminal helix-turn-helix domain"/>
    <property type="match status" value="1"/>
</dbReference>
<proteinExistence type="inferred from homology"/>
<evidence type="ECO:0000259" key="3">
    <source>
        <dbReference type="Pfam" id="PF13556"/>
    </source>
</evidence>
<gene>
    <name evidence="5" type="ORF">ACFQY8_06295</name>
</gene>
<dbReference type="Pfam" id="PF13556">
    <property type="entry name" value="HTH_30"/>
    <property type="match status" value="1"/>
</dbReference>
<dbReference type="InterPro" id="IPR041522">
    <property type="entry name" value="CdaR_GGDEF"/>
</dbReference>